<feature type="transmembrane region" description="Helical" evidence="1">
    <location>
        <begin position="35"/>
        <end position="58"/>
    </location>
</feature>
<dbReference type="OrthoDB" id="7614792at2"/>
<organism evidence="2 3">
    <name type="scientific">Arsenicitalea aurantiaca</name>
    <dbReference type="NCBI Taxonomy" id="1783274"/>
    <lineage>
        <taxon>Bacteria</taxon>
        <taxon>Pseudomonadati</taxon>
        <taxon>Pseudomonadota</taxon>
        <taxon>Alphaproteobacteria</taxon>
        <taxon>Hyphomicrobiales</taxon>
        <taxon>Devosiaceae</taxon>
        <taxon>Arsenicitalea</taxon>
    </lineage>
</organism>
<evidence type="ECO:0000256" key="1">
    <source>
        <dbReference type="SAM" id="Phobius"/>
    </source>
</evidence>
<comment type="caution">
    <text evidence="2">The sequence shown here is derived from an EMBL/GenBank/DDBJ whole genome shotgun (WGS) entry which is preliminary data.</text>
</comment>
<keyword evidence="1" id="KW-0472">Membrane</keyword>
<accession>A0A433X2B8</accession>
<proteinExistence type="predicted"/>
<dbReference type="EMBL" id="RZNJ01000009">
    <property type="protein sequence ID" value="RUT28243.1"/>
    <property type="molecule type" value="Genomic_DNA"/>
</dbReference>
<evidence type="ECO:0000313" key="3">
    <source>
        <dbReference type="Proteomes" id="UP000281547"/>
    </source>
</evidence>
<dbReference type="Proteomes" id="UP000281547">
    <property type="component" value="Unassembled WGS sequence"/>
</dbReference>
<dbReference type="AlphaFoldDB" id="A0A433X2B8"/>
<feature type="transmembrane region" description="Helical" evidence="1">
    <location>
        <begin position="7"/>
        <end position="29"/>
    </location>
</feature>
<name>A0A433X2B8_9HYPH</name>
<keyword evidence="1" id="KW-1133">Transmembrane helix</keyword>
<gene>
    <name evidence="2" type="ORF">EMQ25_17775</name>
</gene>
<evidence type="ECO:0000313" key="2">
    <source>
        <dbReference type="EMBL" id="RUT28243.1"/>
    </source>
</evidence>
<keyword evidence="1" id="KW-0812">Transmembrane</keyword>
<reference evidence="2 3" key="1">
    <citation type="journal article" date="2016" name="Int. J. Syst. Evol. Microbiol.">
        <title>Arsenicitalea aurantiaca gen. nov., sp. nov., a new member of the family Hyphomicrobiaceae, isolated from high-arsenic sediment.</title>
        <authorList>
            <person name="Mu Y."/>
            <person name="Zhou L."/>
            <person name="Zeng X.C."/>
            <person name="Liu L."/>
            <person name="Pan Y."/>
            <person name="Chen X."/>
            <person name="Wang J."/>
            <person name="Li S."/>
            <person name="Li W.J."/>
            <person name="Wang Y."/>
        </authorList>
    </citation>
    <scope>NUCLEOTIDE SEQUENCE [LARGE SCALE GENOMIC DNA]</scope>
    <source>
        <strain evidence="2 3">42-50</strain>
    </source>
</reference>
<keyword evidence="3" id="KW-1185">Reference proteome</keyword>
<sequence length="127" mass="14157">MPAVLIILLAVIIWGPLAVFGIPAALLYIDWQNGFIQFMLTFVGLGLVVIIGGIILWGEADRKEQLRRRAHEERRERFKDIRIRAEPEPLPRAATTPHCPQCDADRPASAKFCVECGAELLPAPSSR</sequence>
<dbReference type="RefSeq" id="WP_127189955.1">
    <property type="nucleotide sequence ID" value="NZ_RZNJ01000009.1"/>
</dbReference>
<protein>
    <submittedName>
        <fullName evidence="2">Zinc ribbon domain-containing protein</fullName>
    </submittedName>
</protein>